<dbReference type="Proteomes" id="UP000017836">
    <property type="component" value="Unassembled WGS sequence"/>
</dbReference>
<organism evidence="2 3">
    <name type="scientific">Amborella trichopoda</name>
    <dbReference type="NCBI Taxonomy" id="13333"/>
    <lineage>
        <taxon>Eukaryota</taxon>
        <taxon>Viridiplantae</taxon>
        <taxon>Streptophyta</taxon>
        <taxon>Embryophyta</taxon>
        <taxon>Tracheophyta</taxon>
        <taxon>Spermatophyta</taxon>
        <taxon>Magnoliopsida</taxon>
        <taxon>Amborellales</taxon>
        <taxon>Amborellaceae</taxon>
        <taxon>Amborella</taxon>
    </lineage>
</organism>
<proteinExistence type="predicted"/>
<protein>
    <submittedName>
        <fullName evidence="2">Uncharacterized protein</fullName>
    </submittedName>
</protein>
<name>W1P4A9_AMBTC</name>
<evidence type="ECO:0000256" key="1">
    <source>
        <dbReference type="SAM" id="MobiDB-lite"/>
    </source>
</evidence>
<sequence length="118" mass="13245">MRGKLAQDLSTQKKRRDKSPCYSGDKPVHDPHVKRKNKNSLSLAEEKLLDEPSTSQKKKGKESPLAEVSLKGSSTLGGGLFATSRSVVLTSFLLQFQRKPSVLKIRRSAQRRRKKREG</sequence>
<evidence type="ECO:0000313" key="3">
    <source>
        <dbReference type="Proteomes" id="UP000017836"/>
    </source>
</evidence>
<dbReference type="EMBL" id="KI394634">
    <property type="protein sequence ID" value="ERN02421.1"/>
    <property type="molecule type" value="Genomic_DNA"/>
</dbReference>
<dbReference type="Gramene" id="ERN02421">
    <property type="protein sequence ID" value="ERN02421"/>
    <property type="gene ID" value="AMTR_s00096p00141110"/>
</dbReference>
<accession>W1P4A9</accession>
<dbReference type="AlphaFoldDB" id="W1P4A9"/>
<reference evidence="3" key="1">
    <citation type="journal article" date="2013" name="Science">
        <title>The Amborella genome and the evolution of flowering plants.</title>
        <authorList>
            <consortium name="Amborella Genome Project"/>
        </authorList>
    </citation>
    <scope>NUCLEOTIDE SEQUENCE [LARGE SCALE GENOMIC DNA]</scope>
</reference>
<feature type="region of interest" description="Disordered" evidence="1">
    <location>
        <begin position="1"/>
        <end position="77"/>
    </location>
</feature>
<evidence type="ECO:0000313" key="2">
    <source>
        <dbReference type="EMBL" id="ERN02421.1"/>
    </source>
</evidence>
<keyword evidence="3" id="KW-1185">Reference proteome</keyword>
<dbReference type="HOGENOM" id="CLU_2076284_0_0_1"/>
<gene>
    <name evidence="2" type="ORF">AMTR_s00096p00141110</name>
</gene>